<name>A0A834IFJ4_RHYFE</name>
<comment type="caution">
    <text evidence="1">The sequence shown here is derived from an EMBL/GenBank/DDBJ whole genome shotgun (WGS) entry which is preliminary data.</text>
</comment>
<gene>
    <name evidence="1" type="ORF">GWI33_006139</name>
</gene>
<evidence type="ECO:0000313" key="1">
    <source>
        <dbReference type="EMBL" id="KAF7280367.1"/>
    </source>
</evidence>
<evidence type="ECO:0008006" key="3">
    <source>
        <dbReference type="Google" id="ProtNLM"/>
    </source>
</evidence>
<organism evidence="1 2">
    <name type="scientific">Rhynchophorus ferrugineus</name>
    <name type="common">Red palm weevil</name>
    <name type="synonym">Curculio ferrugineus</name>
    <dbReference type="NCBI Taxonomy" id="354439"/>
    <lineage>
        <taxon>Eukaryota</taxon>
        <taxon>Metazoa</taxon>
        <taxon>Ecdysozoa</taxon>
        <taxon>Arthropoda</taxon>
        <taxon>Hexapoda</taxon>
        <taxon>Insecta</taxon>
        <taxon>Pterygota</taxon>
        <taxon>Neoptera</taxon>
        <taxon>Endopterygota</taxon>
        <taxon>Coleoptera</taxon>
        <taxon>Polyphaga</taxon>
        <taxon>Cucujiformia</taxon>
        <taxon>Curculionidae</taxon>
        <taxon>Dryophthorinae</taxon>
        <taxon>Rhynchophorus</taxon>
    </lineage>
</organism>
<reference evidence="1" key="1">
    <citation type="submission" date="2020-08" db="EMBL/GenBank/DDBJ databases">
        <title>Genome sequencing and assembly of the red palm weevil Rhynchophorus ferrugineus.</title>
        <authorList>
            <person name="Dias G.B."/>
            <person name="Bergman C.M."/>
            <person name="Manee M."/>
        </authorList>
    </citation>
    <scope>NUCLEOTIDE SEQUENCE</scope>
    <source>
        <strain evidence="1">AA-2017</strain>
        <tissue evidence="1">Whole larva</tissue>
    </source>
</reference>
<dbReference type="EMBL" id="JAACXV010000305">
    <property type="protein sequence ID" value="KAF7280367.1"/>
    <property type="molecule type" value="Genomic_DNA"/>
</dbReference>
<dbReference type="OrthoDB" id="8189655at2759"/>
<keyword evidence="2" id="KW-1185">Reference proteome</keyword>
<sequence length="114" mass="12558">MDKNEFHVLIKYCFLKGKNTVEAKTWLDAEFPKTAPGKSAIKDCVDVAPPADQSVSPSMPPSGAKYGVVFGRQKRRWRLPGGGRYGAPLRPLFVSLAPGGLTDLQPPFLMMFFD</sequence>
<accession>A0A834IFJ4</accession>
<evidence type="ECO:0000313" key="2">
    <source>
        <dbReference type="Proteomes" id="UP000625711"/>
    </source>
</evidence>
<proteinExistence type="predicted"/>
<dbReference type="Proteomes" id="UP000625711">
    <property type="component" value="Unassembled WGS sequence"/>
</dbReference>
<protein>
    <recommendedName>
        <fullName evidence="3">Mos1 transposase HTH domain-containing protein</fullName>
    </recommendedName>
</protein>
<dbReference type="AlphaFoldDB" id="A0A834IFJ4"/>